<organism evidence="1 2">
    <name type="scientific">Podospora fimiseda</name>
    <dbReference type="NCBI Taxonomy" id="252190"/>
    <lineage>
        <taxon>Eukaryota</taxon>
        <taxon>Fungi</taxon>
        <taxon>Dikarya</taxon>
        <taxon>Ascomycota</taxon>
        <taxon>Pezizomycotina</taxon>
        <taxon>Sordariomycetes</taxon>
        <taxon>Sordariomycetidae</taxon>
        <taxon>Sordariales</taxon>
        <taxon>Podosporaceae</taxon>
        <taxon>Podospora</taxon>
    </lineage>
</organism>
<name>A0AAN7BFS9_9PEZI</name>
<evidence type="ECO:0000313" key="1">
    <source>
        <dbReference type="EMBL" id="KAK4222444.1"/>
    </source>
</evidence>
<protein>
    <recommendedName>
        <fullName evidence="3">ATPase</fullName>
    </recommendedName>
</protein>
<dbReference type="PANTHER" id="PTHR46411">
    <property type="entry name" value="FAMILY ATPASE, PUTATIVE-RELATED"/>
    <property type="match status" value="1"/>
</dbReference>
<evidence type="ECO:0000313" key="2">
    <source>
        <dbReference type="Proteomes" id="UP001301958"/>
    </source>
</evidence>
<dbReference type="SUPFAM" id="SSF52540">
    <property type="entry name" value="P-loop containing nucleoside triphosphate hydrolases"/>
    <property type="match status" value="1"/>
</dbReference>
<dbReference type="Gene3D" id="3.40.50.300">
    <property type="entry name" value="P-loop containing nucleotide triphosphate hydrolases"/>
    <property type="match status" value="1"/>
</dbReference>
<evidence type="ECO:0008006" key="3">
    <source>
        <dbReference type="Google" id="ProtNLM"/>
    </source>
</evidence>
<dbReference type="EMBL" id="MU865471">
    <property type="protein sequence ID" value="KAK4222444.1"/>
    <property type="molecule type" value="Genomic_DNA"/>
</dbReference>
<reference evidence="1" key="2">
    <citation type="submission" date="2023-05" db="EMBL/GenBank/DDBJ databases">
        <authorList>
            <consortium name="Lawrence Berkeley National Laboratory"/>
            <person name="Steindorff A."/>
            <person name="Hensen N."/>
            <person name="Bonometti L."/>
            <person name="Westerberg I."/>
            <person name="Brannstrom I.O."/>
            <person name="Guillou S."/>
            <person name="Cros-Aarteil S."/>
            <person name="Calhoun S."/>
            <person name="Haridas S."/>
            <person name="Kuo A."/>
            <person name="Mondo S."/>
            <person name="Pangilinan J."/>
            <person name="Riley R."/>
            <person name="Labutti K."/>
            <person name="Andreopoulos B."/>
            <person name="Lipzen A."/>
            <person name="Chen C."/>
            <person name="Yanf M."/>
            <person name="Daum C."/>
            <person name="Ng V."/>
            <person name="Clum A."/>
            <person name="Ohm R."/>
            <person name="Martin F."/>
            <person name="Silar P."/>
            <person name="Natvig D."/>
            <person name="Lalanne C."/>
            <person name="Gautier V."/>
            <person name="Ament-Velasquez S.L."/>
            <person name="Kruys A."/>
            <person name="Hutchinson M.I."/>
            <person name="Powell A.J."/>
            <person name="Barry K."/>
            <person name="Miller A.N."/>
            <person name="Grigoriev I.V."/>
            <person name="Debuchy R."/>
            <person name="Gladieux P."/>
            <person name="Thoren M.H."/>
            <person name="Johannesson H."/>
        </authorList>
    </citation>
    <scope>NUCLEOTIDE SEQUENCE</scope>
    <source>
        <strain evidence="1">CBS 990.96</strain>
    </source>
</reference>
<sequence>GILVLTTNRKKDFDEAFKSRVHVKISYPALDEDAQAMIWRRLIEHNSEVTVYSNYWTDDV</sequence>
<reference evidence="1" key="1">
    <citation type="journal article" date="2023" name="Mol. Phylogenet. Evol.">
        <title>Genome-scale phylogeny and comparative genomics of the fungal order Sordariales.</title>
        <authorList>
            <person name="Hensen N."/>
            <person name="Bonometti L."/>
            <person name="Westerberg I."/>
            <person name="Brannstrom I.O."/>
            <person name="Guillou S."/>
            <person name="Cros-Aarteil S."/>
            <person name="Calhoun S."/>
            <person name="Haridas S."/>
            <person name="Kuo A."/>
            <person name="Mondo S."/>
            <person name="Pangilinan J."/>
            <person name="Riley R."/>
            <person name="LaButti K."/>
            <person name="Andreopoulos B."/>
            <person name="Lipzen A."/>
            <person name="Chen C."/>
            <person name="Yan M."/>
            <person name="Daum C."/>
            <person name="Ng V."/>
            <person name="Clum A."/>
            <person name="Steindorff A."/>
            <person name="Ohm R.A."/>
            <person name="Martin F."/>
            <person name="Silar P."/>
            <person name="Natvig D.O."/>
            <person name="Lalanne C."/>
            <person name="Gautier V."/>
            <person name="Ament-Velasquez S.L."/>
            <person name="Kruys A."/>
            <person name="Hutchinson M.I."/>
            <person name="Powell A.J."/>
            <person name="Barry K."/>
            <person name="Miller A.N."/>
            <person name="Grigoriev I.V."/>
            <person name="Debuchy R."/>
            <person name="Gladieux P."/>
            <person name="Hiltunen Thoren M."/>
            <person name="Johannesson H."/>
        </authorList>
    </citation>
    <scope>NUCLEOTIDE SEQUENCE</scope>
    <source>
        <strain evidence="1">CBS 990.96</strain>
    </source>
</reference>
<keyword evidence="2" id="KW-1185">Reference proteome</keyword>
<proteinExistence type="predicted"/>
<dbReference type="AlphaFoldDB" id="A0AAN7BFS9"/>
<feature type="non-terminal residue" evidence="1">
    <location>
        <position position="1"/>
    </location>
</feature>
<dbReference type="Proteomes" id="UP001301958">
    <property type="component" value="Unassembled WGS sequence"/>
</dbReference>
<dbReference type="InterPro" id="IPR027417">
    <property type="entry name" value="P-loop_NTPase"/>
</dbReference>
<comment type="caution">
    <text evidence="1">The sequence shown here is derived from an EMBL/GenBank/DDBJ whole genome shotgun (WGS) entry which is preliminary data.</text>
</comment>
<accession>A0AAN7BFS9</accession>
<gene>
    <name evidence="1" type="ORF">QBC38DRAFT_375086</name>
</gene>
<dbReference type="PANTHER" id="PTHR46411:SF2">
    <property type="entry name" value="AAA+ ATPASE DOMAIN-CONTAINING PROTEIN"/>
    <property type="match status" value="1"/>
</dbReference>